<name>A0A2J7XFZ0_9CHLO</name>
<keyword evidence="4" id="KW-1185">Reference proteome</keyword>
<protein>
    <recommendedName>
        <fullName evidence="1">peptidylprolyl isomerase</fullName>
        <ecNumber evidence="1">5.2.1.8</ecNumber>
    </recommendedName>
</protein>
<accession>A0A2J7XFZ0</accession>
<dbReference type="Gene3D" id="3.10.50.40">
    <property type="match status" value="1"/>
</dbReference>
<dbReference type="SUPFAM" id="SSF54534">
    <property type="entry name" value="FKBP-like"/>
    <property type="match status" value="1"/>
</dbReference>
<sequence length="84" mass="8951">MLSSRLQNARGLLSAATRRGGAPRLFRSHAGAKSGDLCHVHYTGTLDDGSVFDSSREREPLEFIIGAGKVRGEGDRRLVEAGVG</sequence>
<proteinExistence type="predicted"/>
<organism evidence="3 4">
    <name type="scientific">Tetrabaena socialis</name>
    <dbReference type="NCBI Taxonomy" id="47790"/>
    <lineage>
        <taxon>Eukaryota</taxon>
        <taxon>Viridiplantae</taxon>
        <taxon>Chlorophyta</taxon>
        <taxon>core chlorophytes</taxon>
        <taxon>Chlorophyceae</taxon>
        <taxon>CS clade</taxon>
        <taxon>Chlamydomonadales</taxon>
        <taxon>Tetrabaenaceae</taxon>
        <taxon>Tetrabaena</taxon>
    </lineage>
</organism>
<keyword evidence="1" id="KW-0697">Rotamase</keyword>
<dbReference type="InterPro" id="IPR001179">
    <property type="entry name" value="PPIase_FKBP_dom"/>
</dbReference>
<evidence type="ECO:0000259" key="2">
    <source>
        <dbReference type="PROSITE" id="PS50059"/>
    </source>
</evidence>
<evidence type="ECO:0000256" key="1">
    <source>
        <dbReference type="PROSITE-ProRule" id="PRU00277"/>
    </source>
</evidence>
<dbReference type="AlphaFoldDB" id="A0A2J7XFZ0"/>
<feature type="domain" description="PPIase FKBP-type" evidence="2">
    <location>
        <begin position="35"/>
        <end position="84"/>
    </location>
</feature>
<dbReference type="Proteomes" id="UP000236333">
    <property type="component" value="Unassembled WGS sequence"/>
</dbReference>
<comment type="caution">
    <text evidence="3">The sequence shown here is derived from an EMBL/GenBank/DDBJ whole genome shotgun (WGS) entry which is preliminary data.</text>
</comment>
<dbReference type="OrthoDB" id="77405at2759"/>
<dbReference type="GO" id="GO:0003755">
    <property type="term" value="F:peptidyl-prolyl cis-trans isomerase activity"/>
    <property type="evidence" value="ECO:0007669"/>
    <property type="project" value="UniProtKB-KW"/>
</dbReference>
<evidence type="ECO:0000313" key="4">
    <source>
        <dbReference type="Proteomes" id="UP000236333"/>
    </source>
</evidence>
<dbReference type="Pfam" id="PF00254">
    <property type="entry name" value="FKBP_C"/>
    <property type="match status" value="1"/>
</dbReference>
<dbReference type="EC" id="5.2.1.8" evidence="1"/>
<gene>
    <name evidence="3" type="ORF">TSOC_015378</name>
</gene>
<dbReference type="PROSITE" id="PS50059">
    <property type="entry name" value="FKBP_PPIASE"/>
    <property type="match status" value="1"/>
</dbReference>
<reference evidence="3 4" key="1">
    <citation type="journal article" date="2017" name="Mol. Biol. Evol.">
        <title>The 4-celled Tetrabaena socialis nuclear genome reveals the essential components for genetic control of cell number at the origin of multicellularity in the volvocine lineage.</title>
        <authorList>
            <person name="Featherston J."/>
            <person name="Arakaki Y."/>
            <person name="Hanschen E.R."/>
            <person name="Ferris P.J."/>
            <person name="Michod R.E."/>
            <person name="Olson B.J.S.C."/>
            <person name="Nozaki H."/>
            <person name="Durand P.M."/>
        </authorList>
    </citation>
    <scope>NUCLEOTIDE SEQUENCE [LARGE SCALE GENOMIC DNA]</scope>
    <source>
        <strain evidence="3 4">NIES-571</strain>
    </source>
</reference>
<dbReference type="EMBL" id="PGGS01005212">
    <property type="protein sequence ID" value="PNG74677.1"/>
    <property type="molecule type" value="Genomic_DNA"/>
</dbReference>
<evidence type="ECO:0000313" key="3">
    <source>
        <dbReference type="EMBL" id="PNG74677.1"/>
    </source>
</evidence>
<keyword evidence="1" id="KW-0413">Isomerase</keyword>
<dbReference type="InterPro" id="IPR046357">
    <property type="entry name" value="PPIase_dom_sf"/>
</dbReference>
<comment type="catalytic activity">
    <reaction evidence="1">
        <text>[protein]-peptidylproline (omega=180) = [protein]-peptidylproline (omega=0)</text>
        <dbReference type="Rhea" id="RHEA:16237"/>
        <dbReference type="Rhea" id="RHEA-COMP:10747"/>
        <dbReference type="Rhea" id="RHEA-COMP:10748"/>
        <dbReference type="ChEBI" id="CHEBI:83833"/>
        <dbReference type="ChEBI" id="CHEBI:83834"/>
        <dbReference type="EC" id="5.2.1.8"/>
    </reaction>
</comment>